<evidence type="ECO:0000256" key="25">
    <source>
        <dbReference type="ARBA" id="ARBA00049457"/>
    </source>
</evidence>
<dbReference type="Pfam" id="PF01546">
    <property type="entry name" value="Peptidase_M20"/>
    <property type="match status" value="1"/>
</dbReference>
<evidence type="ECO:0000256" key="5">
    <source>
        <dbReference type="ARBA" id="ARBA00022801"/>
    </source>
</evidence>
<comment type="catalytic activity">
    <reaction evidence="18">
        <text>N-(9Z-octadecenoyl)-L-serine + H2O = L-serine + (9Z)-octadecenoate</text>
        <dbReference type="Rhea" id="RHEA:51352"/>
        <dbReference type="ChEBI" id="CHEBI:15377"/>
        <dbReference type="ChEBI" id="CHEBI:30823"/>
        <dbReference type="ChEBI" id="CHEBI:33384"/>
        <dbReference type="ChEBI" id="CHEBI:134031"/>
    </reaction>
    <physiologicalReaction direction="left-to-right" evidence="18">
        <dbReference type="Rhea" id="RHEA:51353"/>
    </physiologicalReaction>
</comment>
<keyword evidence="4" id="KW-0479">Metal-binding</keyword>
<evidence type="ECO:0000256" key="16">
    <source>
        <dbReference type="ARBA" id="ARBA00048402"/>
    </source>
</evidence>
<comment type="catalytic activity">
    <reaction evidence="21">
        <text>N-(9Z-octadecenoyl)-L-leucine + H2O = L-leucine + (9Z)-octadecenoate</text>
        <dbReference type="Rhea" id="RHEA:51360"/>
        <dbReference type="ChEBI" id="CHEBI:15377"/>
        <dbReference type="ChEBI" id="CHEBI:30823"/>
        <dbReference type="ChEBI" id="CHEBI:57427"/>
        <dbReference type="ChEBI" id="CHEBI:134035"/>
    </reaction>
    <physiologicalReaction direction="left-to-right" evidence="21">
        <dbReference type="Rhea" id="RHEA:51361"/>
    </physiologicalReaction>
    <physiologicalReaction direction="right-to-left" evidence="21">
        <dbReference type="Rhea" id="RHEA:51362"/>
    </physiologicalReaction>
</comment>
<evidence type="ECO:0000256" key="21">
    <source>
        <dbReference type="ARBA" id="ARBA00048827"/>
    </source>
</evidence>
<keyword evidence="6" id="KW-0862">Zinc</keyword>
<evidence type="ECO:0000256" key="23">
    <source>
        <dbReference type="ARBA" id="ARBA00048879"/>
    </source>
</evidence>
<dbReference type="GO" id="GO:0006508">
    <property type="term" value="P:proteolysis"/>
    <property type="evidence" value="ECO:0007669"/>
    <property type="project" value="UniProtKB-KW"/>
</dbReference>
<dbReference type="InterPro" id="IPR011650">
    <property type="entry name" value="Peptidase_M20_dimer"/>
</dbReference>
<comment type="catalytic activity">
    <reaction evidence="10">
        <text>N-octadecanoyl-L-phenylalanine + H2O = octadecanoate + L-phenylalanine</text>
        <dbReference type="Rhea" id="RHEA:64128"/>
        <dbReference type="ChEBI" id="CHEBI:15377"/>
        <dbReference type="ChEBI" id="CHEBI:25629"/>
        <dbReference type="ChEBI" id="CHEBI:58095"/>
        <dbReference type="ChEBI" id="CHEBI:149700"/>
    </reaction>
    <physiologicalReaction direction="left-to-right" evidence="10">
        <dbReference type="Rhea" id="RHEA:64129"/>
    </physiologicalReaction>
</comment>
<organism evidence="28">
    <name type="scientific">Oppiella nova</name>
    <dbReference type="NCBI Taxonomy" id="334625"/>
    <lineage>
        <taxon>Eukaryota</taxon>
        <taxon>Metazoa</taxon>
        <taxon>Ecdysozoa</taxon>
        <taxon>Arthropoda</taxon>
        <taxon>Chelicerata</taxon>
        <taxon>Arachnida</taxon>
        <taxon>Acari</taxon>
        <taxon>Acariformes</taxon>
        <taxon>Sarcoptiformes</taxon>
        <taxon>Oribatida</taxon>
        <taxon>Brachypylina</taxon>
        <taxon>Oppioidea</taxon>
        <taxon>Oppiidae</taxon>
        <taxon>Oppiella</taxon>
    </lineage>
</organism>
<dbReference type="EMBL" id="CAJPVJ010000155">
    <property type="protein sequence ID" value="CAG2161510.1"/>
    <property type="molecule type" value="Genomic_DNA"/>
</dbReference>
<evidence type="ECO:0000256" key="22">
    <source>
        <dbReference type="ARBA" id="ARBA00048840"/>
    </source>
</evidence>
<evidence type="ECO:0000259" key="27">
    <source>
        <dbReference type="Pfam" id="PF07687"/>
    </source>
</evidence>
<reference evidence="28" key="1">
    <citation type="submission" date="2020-11" db="EMBL/GenBank/DDBJ databases">
        <authorList>
            <person name="Tran Van P."/>
        </authorList>
    </citation>
    <scope>NUCLEOTIDE SEQUENCE</scope>
</reference>
<dbReference type="Pfam" id="PF07687">
    <property type="entry name" value="M20_dimer"/>
    <property type="match status" value="1"/>
</dbReference>
<dbReference type="Proteomes" id="UP000728032">
    <property type="component" value="Unassembled WGS sequence"/>
</dbReference>
<evidence type="ECO:0000256" key="10">
    <source>
        <dbReference type="ARBA" id="ARBA00047723"/>
    </source>
</evidence>
<comment type="catalytic activity">
    <reaction evidence="8">
        <text>(9Z)-octadecenoate + glycine = N-(9Z-octadecenoyl)glycine + H2O</text>
        <dbReference type="Rhea" id="RHEA:51316"/>
        <dbReference type="ChEBI" id="CHEBI:15377"/>
        <dbReference type="ChEBI" id="CHEBI:30823"/>
        <dbReference type="ChEBI" id="CHEBI:57305"/>
        <dbReference type="ChEBI" id="CHEBI:133992"/>
    </reaction>
    <physiologicalReaction direction="right-to-left" evidence="8">
        <dbReference type="Rhea" id="RHEA:51318"/>
    </physiologicalReaction>
</comment>
<evidence type="ECO:0000256" key="17">
    <source>
        <dbReference type="ARBA" id="ARBA00048579"/>
    </source>
</evidence>
<comment type="catalytic activity">
    <reaction evidence="14">
        <text>N-(9Z-octadecenoyl)-L-methionine + H2O = (9Z)-octadecenoate + L-methionine</text>
        <dbReference type="Rhea" id="RHEA:64144"/>
        <dbReference type="ChEBI" id="CHEBI:15377"/>
        <dbReference type="ChEBI" id="CHEBI:30823"/>
        <dbReference type="ChEBI" id="CHEBI:57844"/>
        <dbReference type="ChEBI" id="CHEBI:149732"/>
    </reaction>
    <physiologicalReaction direction="left-to-right" evidence="14">
        <dbReference type="Rhea" id="RHEA:64145"/>
    </physiologicalReaction>
</comment>
<protein>
    <recommendedName>
        <fullName evidence="27">Peptidase M20 dimerisation domain-containing protein</fullName>
    </recommendedName>
</protein>
<evidence type="ECO:0000256" key="14">
    <source>
        <dbReference type="ARBA" id="ARBA00048145"/>
    </source>
</evidence>
<dbReference type="InterPro" id="IPR002933">
    <property type="entry name" value="Peptidase_M20"/>
</dbReference>
<evidence type="ECO:0000256" key="20">
    <source>
        <dbReference type="ARBA" id="ARBA00048822"/>
    </source>
</evidence>
<dbReference type="InterPro" id="IPR036264">
    <property type="entry name" value="Bact_exopeptidase_dim_dom"/>
</dbReference>
<evidence type="ECO:0000256" key="4">
    <source>
        <dbReference type="ARBA" id="ARBA00022723"/>
    </source>
</evidence>
<comment type="catalytic activity">
    <reaction evidence="19">
        <text>N-(9Z-octadecenoyl)-L-glutamine + H2O = L-glutamine + (9Z)-octadecenoate</text>
        <dbReference type="Rhea" id="RHEA:51356"/>
        <dbReference type="ChEBI" id="CHEBI:15377"/>
        <dbReference type="ChEBI" id="CHEBI:30823"/>
        <dbReference type="ChEBI" id="CHEBI:58359"/>
        <dbReference type="ChEBI" id="CHEBI:134033"/>
    </reaction>
    <physiologicalReaction direction="left-to-right" evidence="19">
        <dbReference type="Rhea" id="RHEA:51357"/>
    </physiologicalReaction>
</comment>
<sequence>MTSGSSPIGHDEEGRGLDGARQTAHYLRSTGVHEFEFILDEGPFILDGVLLGTDRSVAMIGVTEKGFLNVKLTAKGTVGHSSVPPLETSIVSLSRAVSKFGGHIHPNNFGMGLEKDMIEALAPYCTYFYKVLFANLWLFGPIVSKLLEKHLVMNSYVRTTTAVTMFKSGVKDNILPDEASATINHRIYPLSSVSETVDFDREVINDERIHVEVLGVPIEPHPISPYGDRSFGFQTIKKSIRQVFPKVVVIPGIMTAATDTRWFLNFTRNIYRFSPAYIAVDDLPRIHGHDERISVDNYVKLVNFYHHIIIASNERCLEVKTSRDEL</sequence>
<evidence type="ECO:0000256" key="8">
    <source>
        <dbReference type="ARBA" id="ARBA00047450"/>
    </source>
</evidence>
<dbReference type="GO" id="GO:0043604">
    <property type="term" value="P:amide biosynthetic process"/>
    <property type="evidence" value="ECO:0007669"/>
    <property type="project" value="TreeGrafter"/>
</dbReference>
<evidence type="ECO:0000256" key="3">
    <source>
        <dbReference type="ARBA" id="ARBA00022670"/>
    </source>
</evidence>
<evidence type="ECO:0000256" key="13">
    <source>
        <dbReference type="ARBA" id="ARBA00047879"/>
    </source>
</evidence>
<dbReference type="GO" id="GO:0006520">
    <property type="term" value="P:amino acid metabolic process"/>
    <property type="evidence" value="ECO:0007669"/>
    <property type="project" value="TreeGrafter"/>
</dbReference>
<dbReference type="GO" id="GO:0043605">
    <property type="term" value="P:amide catabolic process"/>
    <property type="evidence" value="ECO:0007669"/>
    <property type="project" value="TreeGrafter"/>
</dbReference>
<comment type="catalytic activity">
    <reaction evidence="12">
        <text>(5Z,8Z,11Z,14Z)-eicosatetraenoate + L-phenylalanine = N-(5Z,8Z,11Z,14Z-eicosatetraenoyl)-L-phenylalanine + H2O</text>
        <dbReference type="Rhea" id="RHEA:51312"/>
        <dbReference type="ChEBI" id="CHEBI:15377"/>
        <dbReference type="ChEBI" id="CHEBI:32395"/>
        <dbReference type="ChEBI" id="CHEBI:58095"/>
        <dbReference type="ChEBI" id="CHEBI:134022"/>
    </reaction>
    <physiologicalReaction direction="left-to-right" evidence="12">
        <dbReference type="Rhea" id="RHEA:51313"/>
    </physiologicalReaction>
    <physiologicalReaction direction="right-to-left" evidence="12">
        <dbReference type="Rhea" id="RHEA:51314"/>
    </physiologicalReaction>
</comment>
<comment type="pathway">
    <text evidence="1">Lipid metabolism; fatty acid metabolism.</text>
</comment>
<evidence type="ECO:0000256" key="12">
    <source>
        <dbReference type="ARBA" id="ARBA00047874"/>
    </source>
</evidence>
<evidence type="ECO:0000256" key="6">
    <source>
        <dbReference type="ARBA" id="ARBA00022833"/>
    </source>
</evidence>
<evidence type="ECO:0000256" key="1">
    <source>
        <dbReference type="ARBA" id="ARBA00004872"/>
    </source>
</evidence>
<keyword evidence="3" id="KW-0645">Protease</keyword>
<evidence type="ECO:0000256" key="24">
    <source>
        <dbReference type="ARBA" id="ARBA00049100"/>
    </source>
</evidence>
<comment type="function">
    <text evidence="7">Secreted enzyme that regulates the endogenous N-fatty acyl amino acid (NAAs) tissue and circulating levels by functioning as a bidirectional NAA synthase/hydrolase. It condenses free fatty acids and free amino acids to generate NAAs and bidirectionally catalyzes the reverse hydrolysis reaction. Some of these NAAs stimulate oxidative metabolism via mitochondrial uncoupling, increasing energy expenditure in a UPC1-independent manner. Thereby, this secreted protein may indirectly regulate whole body energy expenditure. PM20D1 circulates in tight association with both low- and high-density (LDL and HDL,respectively) lipoprotein particles.</text>
</comment>
<evidence type="ECO:0000256" key="7">
    <source>
        <dbReference type="ARBA" id="ARBA00046147"/>
    </source>
</evidence>
<comment type="similarity">
    <text evidence="2">Belongs to the peptidase M20A family.</text>
</comment>
<keyword evidence="5" id="KW-0378">Hydrolase</keyword>
<comment type="catalytic activity">
    <reaction evidence="9">
        <text>N-(4Z,7Z,10Z,13Z,16Z,19Z-docosahexaenoyl)-L-phenylalanine + H2O = (4Z,7Z,10Z,13Z,16Z,19Z)-docosahexaenoate + L-phenylalanine</text>
        <dbReference type="Rhea" id="RHEA:64132"/>
        <dbReference type="ChEBI" id="CHEBI:15377"/>
        <dbReference type="ChEBI" id="CHEBI:58095"/>
        <dbReference type="ChEBI" id="CHEBI:77016"/>
        <dbReference type="ChEBI" id="CHEBI:149701"/>
    </reaction>
    <physiologicalReaction direction="left-to-right" evidence="9">
        <dbReference type="Rhea" id="RHEA:64133"/>
    </physiologicalReaction>
</comment>
<evidence type="ECO:0000256" key="18">
    <source>
        <dbReference type="ARBA" id="ARBA00048597"/>
    </source>
</evidence>
<evidence type="ECO:0000256" key="2">
    <source>
        <dbReference type="ARBA" id="ARBA00006247"/>
    </source>
</evidence>
<dbReference type="InterPro" id="IPR047177">
    <property type="entry name" value="Pept_M20A"/>
</dbReference>
<dbReference type="Gene3D" id="3.30.70.360">
    <property type="match status" value="1"/>
</dbReference>
<dbReference type="PANTHER" id="PTHR45962">
    <property type="entry name" value="N-FATTY-ACYL-AMINO ACID SYNTHASE/HYDROLASE PM20D1"/>
    <property type="match status" value="1"/>
</dbReference>
<feature type="domain" description="Peptidase M20 dimerisation" evidence="27">
    <location>
        <begin position="63"/>
        <end position="198"/>
    </location>
</feature>
<dbReference type="SUPFAM" id="SSF55031">
    <property type="entry name" value="Bacterial exopeptidase dimerisation domain"/>
    <property type="match status" value="1"/>
</dbReference>
<name>A0A7R9Q9T7_9ACAR</name>
<feature type="compositionally biased region" description="Basic and acidic residues" evidence="26">
    <location>
        <begin position="9"/>
        <end position="18"/>
    </location>
</feature>
<feature type="region of interest" description="Disordered" evidence="26">
    <location>
        <begin position="1"/>
        <end position="20"/>
    </location>
</feature>
<comment type="catalytic activity">
    <reaction evidence="23">
        <text>L-phenylalanine + (9Z)-octadecenoate = N-(9Z-octadecenoyl)-L-phenylalanine + H2O</text>
        <dbReference type="Rhea" id="RHEA:51300"/>
        <dbReference type="ChEBI" id="CHEBI:15377"/>
        <dbReference type="ChEBI" id="CHEBI:30823"/>
        <dbReference type="ChEBI" id="CHEBI:58095"/>
        <dbReference type="ChEBI" id="CHEBI:134020"/>
    </reaction>
    <physiologicalReaction direction="left-to-right" evidence="23">
        <dbReference type="Rhea" id="RHEA:51301"/>
    </physiologicalReaction>
    <physiologicalReaction direction="right-to-left" evidence="23">
        <dbReference type="Rhea" id="RHEA:51302"/>
    </physiologicalReaction>
</comment>
<dbReference type="GO" id="GO:0008233">
    <property type="term" value="F:peptidase activity"/>
    <property type="evidence" value="ECO:0007669"/>
    <property type="project" value="UniProtKB-KW"/>
</dbReference>
<comment type="catalytic activity">
    <reaction evidence="25">
        <text>N-(9Z-octadecenoyl)-L-lysine + H2O = L-lysine + (9Z)-octadecenoate</text>
        <dbReference type="Rhea" id="RHEA:64192"/>
        <dbReference type="ChEBI" id="CHEBI:15377"/>
        <dbReference type="ChEBI" id="CHEBI:30823"/>
        <dbReference type="ChEBI" id="CHEBI:32551"/>
        <dbReference type="ChEBI" id="CHEBI:149731"/>
    </reaction>
    <physiologicalReaction direction="left-to-right" evidence="25">
        <dbReference type="Rhea" id="RHEA:64193"/>
    </physiologicalReaction>
</comment>
<dbReference type="GO" id="GO:0004046">
    <property type="term" value="F:aminoacylase activity"/>
    <property type="evidence" value="ECO:0007669"/>
    <property type="project" value="UniProtKB-EC"/>
</dbReference>
<evidence type="ECO:0000256" key="15">
    <source>
        <dbReference type="ARBA" id="ARBA00048380"/>
    </source>
</evidence>
<keyword evidence="29" id="KW-1185">Reference proteome</keyword>
<dbReference type="AlphaFoldDB" id="A0A7R9Q9T7"/>
<comment type="catalytic activity">
    <reaction evidence="22">
        <text>an N-acyl-aromatic L-alpha-amino acid + H2O = an aromatic L-alpha-amino acid + a carboxylate</text>
        <dbReference type="Rhea" id="RHEA:54184"/>
        <dbReference type="ChEBI" id="CHEBI:15377"/>
        <dbReference type="ChEBI" id="CHEBI:29067"/>
        <dbReference type="ChEBI" id="CHEBI:84824"/>
        <dbReference type="ChEBI" id="CHEBI:138093"/>
        <dbReference type="EC" id="3.5.1.114"/>
    </reaction>
    <physiologicalReaction direction="left-to-right" evidence="22">
        <dbReference type="Rhea" id="RHEA:54185"/>
    </physiologicalReaction>
    <physiologicalReaction direction="right-to-left" evidence="22">
        <dbReference type="Rhea" id="RHEA:54186"/>
    </physiologicalReaction>
</comment>
<proteinExistence type="inferred from homology"/>
<dbReference type="PANTHER" id="PTHR45962:SF1">
    <property type="entry name" value="N-FATTY-ACYL-AMINO ACID SYNTHASE_HYDROLASE PM20D1"/>
    <property type="match status" value="1"/>
</dbReference>
<comment type="catalytic activity">
    <reaction evidence="11">
        <text>N-(9Z-octadecenoyl)-L-tyrosine + H2O = L-tyrosine + (9Z)-octadecenoate</text>
        <dbReference type="Rhea" id="RHEA:64184"/>
        <dbReference type="ChEBI" id="CHEBI:15377"/>
        <dbReference type="ChEBI" id="CHEBI:30823"/>
        <dbReference type="ChEBI" id="CHEBI:58315"/>
        <dbReference type="ChEBI" id="CHEBI:149734"/>
    </reaction>
    <physiologicalReaction direction="left-to-right" evidence="11">
        <dbReference type="Rhea" id="RHEA:64185"/>
    </physiologicalReaction>
</comment>
<comment type="catalytic activity">
    <reaction evidence="16">
        <text>N-(5Z,8Z,11Z,14Z)-eicosatetraenoyl-glycine + H2O = (5Z,8Z,11Z,14Z)-eicosatetraenoate + glycine</text>
        <dbReference type="Rhea" id="RHEA:64108"/>
        <dbReference type="ChEBI" id="CHEBI:15377"/>
        <dbReference type="ChEBI" id="CHEBI:32395"/>
        <dbReference type="ChEBI" id="CHEBI:57305"/>
        <dbReference type="ChEBI" id="CHEBI:59002"/>
    </reaction>
    <physiologicalReaction direction="left-to-right" evidence="16">
        <dbReference type="Rhea" id="RHEA:64109"/>
    </physiologicalReaction>
    <physiologicalReaction direction="right-to-left" evidence="16">
        <dbReference type="Rhea" id="RHEA:64110"/>
    </physiologicalReaction>
</comment>
<dbReference type="SUPFAM" id="SSF53187">
    <property type="entry name" value="Zn-dependent exopeptidases"/>
    <property type="match status" value="1"/>
</dbReference>
<evidence type="ECO:0000256" key="26">
    <source>
        <dbReference type="SAM" id="MobiDB-lite"/>
    </source>
</evidence>
<dbReference type="EMBL" id="OC914980">
    <property type="protein sequence ID" value="CAD7637943.1"/>
    <property type="molecule type" value="Genomic_DNA"/>
</dbReference>
<evidence type="ECO:0000256" key="19">
    <source>
        <dbReference type="ARBA" id="ARBA00048729"/>
    </source>
</evidence>
<dbReference type="GO" id="GO:0046872">
    <property type="term" value="F:metal ion binding"/>
    <property type="evidence" value="ECO:0007669"/>
    <property type="project" value="UniProtKB-KW"/>
</dbReference>
<dbReference type="Gene3D" id="1.10.150.900">
    <property type="match status" value="1"/>
</dbReference>
<comment type="catalytic activity">
    <reaction evidence="17">
        <text>an N-acyl-L-amino acid + H2O = an L-alpha-amino acid + a carboxylate</text>
        <dbReference type="Rhea" id="RHEA:15565"/>
        <dbReference type="ChEBI" id="CHEBI:15377"/>
        <dbReference type="ChEBI" id="CHEBI:29067"/>
        <dbReference type="ChEBI" id="CHEBI:59869"/>
        <dbReference type="ChEBI" id="CHEBI:59874"/>
        <dbReference type="EC" id="3.5.1.14"/>
    </reaction>
    <physiologicalReaction direction="left-to-right" evidence="17">
        <dbReference type="Rhea" id="RHEA:15566"/>
    </physiologicalReaction>
    <physiologicalReaction direction="right-to-left" evidence="17">
        <dbReference type="Rhea" id="RHEA:15567"/>
    </physiologicalReaction>
</comment>
<dbReference type="OrthoDB" id="3064516at2759"/>
<comment type="catalytic activity">
    <reaction evidence="20">
        <text>N-(9Z-octadecenoyl)-L-tryptophan + H2O = L-tryptophan + (9Z)-octadecenoate</text>
        <dbReference type="Rhea" id="RHEA:64176"/>
        <dbReference type="ChEBI" id="CHEBI:15377"/>
        <dbReference type="ChEBI" id="CHEBI:30823"/>
        <dbReference type="ChEBI" id="CHEBI:57912"/>
        <dbReference type="ChEBI" id="CHEBI:149733"/>
    </reaction>
    <physiologicalReaction direction="left-to-right" evidence="20">
        <dbReference type="Rhea" id="RHEA:64177"/>
    </physiologicalReaction>
</comment>
<evidence type="ECO:0000256" key="9">
    <source>
        <dbReference type="ARBA" id="ARBA00047567"/>
    </source>
</evidence>
<gene>
    <name evidence="28" type="ORF">ONB1V03_LOCUS1115</name>
</gene>
<accession>A0A7R9Q9T7</accession>
<evidence type="ECO:0000313" key="28">
    <source>
        <dbReference type="EMBL" id="CAD7637943.1"/>
    </source>
</evidence>
<comment type="catalytic activity">
    <reaction evidence="15">
        <text>N-(9Z-octadecenoyl)-L-asparagine + H2O = L-asparagine + (9Z)-octadecenoate</text>
        <dbReference type="Rhea" id="RHEA:64136"/>
        <dbReference type="ChEBI" id="CHEBI:15377"/>
        <dbReference type="ChEBI" id="CHEBI:30823"/>
        <dbReference type="ChEBI" id="CHEBI:58048"/>
        <dbReference type="ChEBI" id="CHEBI:149730"/>
    </reaction>
    <physiologicalReaction direction="left-to-right" evidence="15">
        <dbReference type="Rhea" id="RHEA:64137"/>
    </physiologicalReaction>
</comment>
<evidence type="ECO:0000313" key="29">
    <source>
        <dbReference type="Proteomes" id="UP000728032"/>
    </source>
</evidence>
<comment type="catalytic activity">
    <reaction evidence="13">
        <text>N-hexadecanoyl-L-phenylalanine + H2O = hexadecanoate + L-phenylalanine</text>
        <dbReference type="Rhea" id="RHEA:64124"/>
        <dbReference type="ChEBI" id="CHEBI:7896"/>
        <dbReference type="ChEBI" id="CHEBI:15377"/>
        <dbReference type="ChEBI" id="CHEBI:58095"/>
        <dbReference type="ChEBI" id="CHEBI:149699"/>
    </reaction>
    <physiologicalReaction direction="left-to-right" evidence="13">
        <dbReference type="Rhea" id="RHEA:64125"/>
    </physiologicalReaction>
</comment>
<dbReference type="FunFam" id="1.10.150.900:FF:000003">
    <property type="entry name" value="N-fatty-acyl-amino acid synthase/hydrolase PM20D1"/>
    <property type="match status" value="1"/>
</dbReference>
<evidence type="ECO:0000256" key="11">
    <source>
        <dbReference type="ARBA" id="ARBA00047866"/>
    </source>
</evidence>
<comment type="catalytic activity">
    <reaction evidence="24">
        <text>N-(5Z,8Z,11Z,14Z-eicosatetraenoyl)-L-serine + H2O = (5Z,8Z,11Z,14Z)-eicosatetraenoate + L-serine</text>
        <dbReference type="Rhea" id="RHEA:64116"/>
        <dbReference type="ChEBI" id="CHEBI:15377"/>
        <dbReference type="ChEBI" id="CHEBI:32395"/>
        <dbReference type="ChEBI" id="CHEBI:33384"/>
        <dbReference type="ChEBI" id="CHEBI:149697"/>
    </reaction>
    <physiologicalReaction direction="left-to-right" evidence="24">
        <dbReference type="Rhea" id="RHEA:64117"/>
    </physiologicalReaction>
    <physiologicalReaction direction="right-to-left" evidence="24">
        <dbReference type="Rhea" id="RHEA:64118"/>
    </physiologicalReaction>
</comment>